<dbReference type="Proteomes" id="UP000805193">
    <property type="component" value="Unassembled WGS sequence"/>
</dbReference>
<name>A0AC60Q6Q3_IXOPE</name>
<proteinExistence type="predicted"/>
<accession>A0AC60Q6Q3</accession>
<keyword evidence="2" id="KW-1185">Reference proteome</keyword>
<evidence type="ECO:0000313" key="2">
    <source>
        <dbReference type="Proteomes" id="UP000805193"/>
    </source>
</evidence>
<sequence>MDPCLAELHAIAAAITYTSSGSFTSSIPIIFTDSMAACRRLKHNSLPLAIAEQIERDLLSPVEVVWIPGHGGMPGNEKAHLLARETLYRAPDIPRSAQTHIDEPVESFPPFTLTSHATKAPSSATPKVTLFPPQPASTFYEVYFLRILPLASTWLTTANTLSDQVYLAAYIQSSLEHATRGGLD</sequence>
<comment type="caution">
    <text evidence="1">The sequence shown here is derived from an EMBL/GenBank/DDBJ whole genome shotgun (WGS) entry which is preliminary data.</text>
</comment>
<gene>
    <name evidence="1" type="ORF">HPB47_023546</name>
</gene>
<reference evidence="1 2" key="1">
    <citation type="journal article" date="2020" name="Cell">
        <title>Large-Scale Comparative Analyses of Tick Genomes Elucidate Their Genetic Diversity and Vector Capacities.</title>
        <authorList>
            <consortium name="Tick Genome and Microbiome Consortium (TIGMIC)"/>
            <person name="Jia N."/>
            <person name="Wang J."/>
            <person name="Shi W."/>
            <person name="Du L."/>
            <person name="Sun Y."/>
            <person name="Zhan W."/>
            <person name="Jiang J.F."/>
            <person name="Wang Q."/>
            <person name="Zhang B."/>
            <person name="Ji P."/>
            <person name="Bell-Sakyi L."/>
            <person name="Cui X.M."/>
            <person name="Yuan T.T."/>
            <person name="Jiang B.G."/>
            <person name="Yang W.F."/>
            <person name="Lam T.T."/>
            <person name="Chang Q.C."/>
            <person name="Ding S.J."/>
            <person name="Wang X.J."/>
            <person name="Zhu J.G."/>
            <person name="Ruan X.D."/>
            <person name="Zhao L."/>
            <person name="Wei J.T."/>
            <person name="Ye R.Z."/>
            <person name="Que T.C."/>
            <person name="Du C.H."/>
            <person name="Zhou Y.H."/>
            <person name="Cheng J.X."/>
            <person name="Dai P.F."/>
            <person name="Guo W.B."/>
            <person name="Han X.H."/>
            <person name="Huang E.J."/>
            <person name="Li L.F."/>
            <person name="Wei W."/>
            <person name="Gao Y.C."/>
            <person name="Liu J.Z."/>
            <person name="Shao H.Z."/>
            <person name="Wang X."/>
            <person name="Wang C.C."/>
            <person name="Yang T.C."/>
            <person name="Huo Q.B."/>
            <person name="Li W."/>
            <person name="Chen H.Y."/>
            <person name="Chen S.E."/>
            <person name="Zhou L.G."/>
            <person name="Ni X.B."/>
            <person name="Tian J.H."/>
            <person name="Sheng Y."/>
            <person name="Liu T."/>
            <person name="Pan Y.S."/>
            <person name="Xia L.Y."/>
            <person name="Li J."/>
            <person name="Zhao F."/>
            <person name="Cao W.C."/>
        </authorList>
    </citation>
    <scope>NUCLEOTIDE SEQUENCE [LARGE SCALE GENOMIC DNA]</scope>
    <source>
        <strain evidence="1">Iper-2018</strain>
    </source>
</reference>
<dbReference type="EMBL" id="JABSTQ010009403">
    <property type="protein sequence ID" value="KAG0429531.1"/>
    <property type="molecule type" value="Genomic_DNA"/>
</dbReference>
<organism evidence="1 2">
    <name type="scientific">Ixodes persulcatus</name>
    <name type="common">Taiga tick</name>
    <dbReference type="NCBI Taxonomy" id="34615"/>
    <lineage>
        <taxon>Eukaryota</taxon>
        <taxon>Metazoa</taxon>
        <taxon>Ecdysozoa</taxon>
        <taxon>Arthropoda</taxon>
        <taxon>Chelicerata</taxon>
        <taxon>Arachnida</taxon>
        <taxon>Acari</taxon>
        <taxon>Parasitiformes</taxon>
        <taxon>Ixodida</taxon>
        <taxon>Ixodoidea</taxon>
        <taxon>Ixodidae</taxon>
        <taxon>Ixodinae</taxon>
        <taxon>Ixodes</taxon>
    </lineage>
</organism>
<evidence type="ECO:0000313" key="1">
    <source>
        <dbReference type="EMBL" id="KAG0429531.1"/>
    </source>
</evidence>
<protein>
    <submittedName>
        <fullName evidence="1">Uncharacterized protein</fullName>
    </submittedName>
</protein>